<accession>A0A9P8VKP3</accession>
<dbReference type="CDD" id="cd12148">
    <property type="entry name" value="fungal_TF_MHR"/>
    <property type="match status" value="1"/>
</dbReference>
<dbReference type="GO" id="GO:0003700">
    <property type="term" value="F:DNA-binding transcription factor activity"/>
    <property type="evidence" value="ECO:0007669"/>
    <property type="project" value="InterPro"/>
</dbReference>
<evidence type="ECO:0000313" key="8">
    <source>
        <dbReference type="Proteomes" id="UP000770015"/>
    </source>
</evidence>
<dbReference type="GO" id="GO:0008270">
    <property type="term" value="F:zinc ion binding"/>
    <property type="evidence" value="ECO:0007669"/>
    <property type="project" value="InterPro"/>
</dbReference>
<comment type="caution">
    <text evidence="7">The sequence shown here is derived from an EMBL/GenBank/DDBJ whole genome shotgun (WGS) entry which is preliminary data.</text>
</comment>
<dbReference type="PANTHER" id="PTHR46910:SF3">
    <property type="entry name" value="HALOTOLERANCE PROTEIN 9-RELATED"/>
    <property type="match status" value="1"/>
</dbReference>
<feature type="compositionally biased region" description="Polar residues" evidence="5">
    <location>
        <begin position="16"/>
        <end position="26"/>
    </location>
</feature>
<feature type="non-terminal residue" evidence="7">
    <location>
        <position position="1"/>
    </location>
</feature>
<evidence type="ECO:0000256" key="2">
    <source>
        <dbReference type="ARBA" id="ARBA00022723"/>
    </source>
</evidence>
<dbReference type="AlphaFoldDB" id="A0A9P8VKP3"/>
<keyword evidence="4" id="KW-0539">Nucleus</keyword>
<gene>
    <name evidence="7" type="ORF">F5X68DRAFT_238315</name>
</gene>
<evidence type="ECO:0000256" key="1">
    <source>
        <dbReference type="ARBA" id="ARBA00004123"/>
    </source>
</evidence>
<name>A0A9P8VKP3_9PEZI</name>
<dbReference type="Pfam" id="PF04082">
    <property type="entry name" value="Fungal_trans"/>
    <property type="match status" value="1"/>
</dbReference>
<dbReference type="EMBL" id="JAGSXJ010000001">
    <property type="protein sequence ID" value="KAH6696999.1"/>
    <property type="molecule type" value="Genomic_DNA"/>
</dbReference>
<keyword evidence="8" id="KW-1185">Reference proteome</keyword>
<dbReference type="GO" id="GO:0003677">
    <property type="term" value="F:DNA binding"/>
    <property type="evidence" value="ECO:0007669"/>
    <property type="project" value="UniProtKB-KW"/>
</dbReference>
<reference evidence="7" key="1">
    <citation type="journal article" date="2021" name="Nat. Commun.">
        <title>Genetic determinants of endophytism in the Arabidopsis root mycobiome.</title>
        <authorList>
            <person name="Mesny F."/>
            <person name="Miyauchi S."/>
            <person name="Thiergart T."/>
            <person name="Pickel B."/>
            <person name="Atanasova L."/>
            <person name="Karlsson M."/>
            <person name="Huettel B."/>
            <person name="Barry K.W."/>
            <person name="Haridas S."/>
            <person name="Chen C."/>
            <person name="Bauer D."/>
            <person name="Andreopoulos W."/>
            <person name="Pangilinan J."/>
            <person name="LaButti K."/>
            <person name="Riley R."/>
            <person name="Lipzen A."/>
            <person name="Clum A."/>
            <person name="Drula E."/>
            <person name="Henrissat B."/>
            <person name="Kohler A."/>
            <person name="Grigoriev I.V."/>
            <person name="Martin F.M."/>
            <person name="Hacquard S."/>
        </authorList>
    </citation>
    <scope>NUCLEOTIDE SEQUENCE</scope>
    <source>
        <strain evidence="7">MPI-SDFR-AT-0117</strain>
    </source>
</reference>
<keyword evidence="3" id="KW-0238">DNA-binding</keyword>
<evidence type="ECO:0000256" key="5">
    <source>
        <dbReference type="SAM" id="MobiDB-lite"/>
    </source>
</evidence>
<evidence type="ECO:0000256" key="4">
    <source>
        <dbReference type="ARBA" id="ARBA00023242"/>
    </source>
</evidence>
<feature type="region of interest" description="Disordered" evidence="5">
    <location>
        <begin position="1"/>
        <end position="26"/>
    </location>
</feature>
<feature type="domain" description="Xylanolytic transcriptional activator regulatory" evidence="6">
    <location>
        <begin position="276"/>
        <end position="349"/>
    </location>
</feature>
<comment type="subcellular location">
    <subcellularLocation>
        <location evidence="1">Nucleus</location>
    </subcellularLocation>
</comment>
<dbReference type="SMART" id="SM00906">
    <property type="entry name" value="Fungal_trans"/>
    <property type="match status" value="1"/>
</dbReference>
<dbReference type="GO" id="GO:0006351">
    <property type="term" value="P:DNA-templated transcription"/>
    <property type="evidence" value="ECO:0007669"/>
    <property type="project" value="InterPro"/>
</dbReference>
<evidence type="ECO:0000313" key="7">
    <source>
        <dbReference type="EMBL" id="KAH6696999.1"/>
    </source>
</evidence>
<dbReference type="InterPro" id="IPR050987">
    <property type="entry name" value="AtrR-like"/>
</dbReference>
<organism evidence="7 8">
    <name type="scientific">Plectosphaerella plurivora</name>
    <dbReference type="NCBI Taxonomy" id="936078"/>
    <lineage>
        <taxon>Eukaryota</taxon>
        <taxon>Fungi</taxon>
        <taxon>Dikarya</taxon>
        <taxon>Ascomycota</taxon>
        <taxon>Pezizomycotina</taxon>
        <taxon>Sordariomycetes</taxon>
        <taxon>Hypocreomycetidae</taxon>
        <taxon>Glomerellales</taxon>
        <taxon>Plectosphaerellaceae</taxon>
        <taxon>Plectosphaerella</taxon>
    </lineage>
</organism>
<dbReference type="GO" id="GO:0005634">
    <property type="term" value="C:nucleus"/>
    <property type="evidence" value="ECO:0007669"/>
    <property type="project" value="UniProtKB-SubCell"/>
</dbReference>
<evidence type="ECO:0000256" key="3">
    <source>
        <dbReference type="ARBA" id="ARBA00023125"/>
    </source>
</evidence>
<dbReference type="InterPro" id="IPR007219">
    <property type="entry name" value="XnlR_reg_dom"/>
</dbReference>
<keyword evidence="2" id="KW-0479">Metal-binding</keyword>
<dbReference type="OrthoDB" id="10001928at2759"/>
<protein>
    <submittedName>
        <fullName evidence="7">Fungal-specific transcription factor domain-containing protein</fullName>
    </submittedName>
</protein>
<proteinExistence type="predicted"/>
<dbReference type="Proteomes" id="UP000770015">
    <property type="component" value="Unassembled WGS sequence"/>
</dbReference>
<evidence type="ECO:0000259" key="6">
    <source>
        <dbReference type="SMART" id="SM00906"/>
    </source>
</evidence>
<dbReference type="PANTHER" id="PTHR46910">
    <property type="entry name" value="TRANSCRIPTION FACTOR PDR1"/>
    <property type="match status" value="1"/>
</dbReference>
<sequence>RISSYYEAEGIEQRRTTPSHLHQQPNQHAMVLPQTTIPELRPHNNSVTLGSTSTTITRAMAPLATTEGPPTGRPVTEAIVGHMGRLVNNDQGVAMFAGSTTGVHFVSQAEQQVQMLRIDAGKFPSSIYSLHLHDLWGFTSQRPSHHEVVRAIVTGLPLNAEHVLTAAINRWTPIYPVVHANTTLDAFRELMDIDNPLNDKSVAVLHQILGLLALGSIGHGGLCEKQHFHFLCLSETHYAASTTILDKVLEQPCLQALQALEIMQVYLQVSSRYTMASHFGGIATRLAQSLGLHRHSQRFRFDPLETELRRRVWWCQYSLDTFSSTYHGLPRLIRDQDVDTDLPTSVDHELLSRSHVAFPLPGEGSQVDAALHLFKISQIIGDALENLYTTTKRRGGVAKITRLQAELDMWARSLPGAATNTKTEPQFLQPEASFEAMFLKVVLCVATIQIHRPALSFTSPDPQSTKSLHACTRASAELIGLLASGLAVHDAAATSQPVPEGILLSLLYPSGAHMLWQSGLTMLYFHWKQRLAGCPNNNDDTALSDVELDATVKRCVRALRRLGDLTCDEQNFSTHRLGQCADVLDMLREKTFPRASDAGQGADPGAQLPDGWDQVSWNVWDWPMESVLD</sequence>
<feature type="non-terminal residue" evidence="7">
    <location>
        <position position="629"/>
    </location>
</feature>